<dbReference type="OrthoDB" id="3210866at2759"/>
<feature type="domain" description="SAP" evidence="2">
    <location>
        <begin position="36"/>
        <end position="70"/>
    </location>
</feature>
<sequence length="438" mass="49082">MADLDPAFIQAQAQDPRDQPFTFPDKSGNGTFESPIYSLNKSELKALCGDLGLKISGNMSILRTRLKDYSEQPSEWNKNGPIVQRKHKGVRKVKDEGSGSKKKSLLEERIAELRPDTAGAPRLIERSKDMRTEKQKEDHLPWAERVCAMFPDYQTPRNMTKNVAGSGPAGIEDDKINAKLDAIQIQLNSIAKISMVTGPVLGTTTAPALPIDPMTSTGSWISSDPGQTPSFPPPHQLSTVPIIPITPITSTTSSSPSPSTERKSRHLTLKTGVVIHYNKEDLPDPPYLSFHDNIPRLGRLWDESHPEFSQEPCHVQVNGVGVPLRLWDQLYTYTGTKTWKGIKATWSNWKFVAEYYNETTPEKFWEEFYDKRGKKPMTWTAIVDKLREQRKAKDVSEAAAVKETLGVDFASEYHVRGKPLTRPSAIAKRSRFKANQIA</sequence>
<evidence type="ECO:0000256" key="1">
    <source>
        <dbReference type="SAM" id="MobiDB-lite"/>
    </source>
</evidence>
<dbReference type="PROSITE" id="PS50800">
    <property type="entry name" value="SAP"/>
    <property type="match status" value="1"/>
</dbReference>
<dbReference type="Pfam" id="PF02037">
    <property type="entry name" value="SAP"/>
    <property type="match status" value="1"/>
</dbReference>
<evidence type="ECO:0000313" key="4">
    <source>
        <dbReference type="Proteomes" id="UP000297245"/>
    </source>
</evidence>
<dbReference type="AlphaFoldDB" id="A0A4S8MCW1"/>
<evidence type="ECO:0000313" key="3">
    <source>
        <dbReference type="EMBL" id="THU99898.1"/>
    </source>
</evidence>
<accession>A0A4S8MCW1</accession>
<gene>
    <name evidence="3" type="ORF">K435DRAFT_964276</name>
</gene>
<protein>
    <recommendedName>
        <fullName evidence="2">SAP domain-containing protein</fullName>
    </recommendedName>
</protein>
<reference evidence="3 4" key="1">
    <citation type="journal article" date="2019" name="Nat. Ecol. Evol.">
        <title>Megaphylogeny resolves global patterns of mushroom evolution.</title>
        <authorList>
            <person name="Varga T."/>
            <person name="Krizsan K."/>
            <person name="Foldi C."/>
            <person name="Dima B."/>
            <person name="Sanchez-Garcia M."/>
            <person name="Sanchez-Ramirez S."/>
            <person name="Szollosi G.J."/>
            <person name="Szarkandi J.G."/>
            <person name="Papp V."/>
            <person name="Albert L."/>
            <person name="Andreopoulos W."/>
            <person name="Angelini C."/>
            <person name="Antonin V."/>
            <person name="Barry K.W."/>
            <person name="Bougher N.L."/>
            <person name="Buchanan P."/>
            <person name="Buyck B."/>
            <person name="Bense V."/>
            <person name="Catcheside P."/>
            <person name="Chovatia M."/>
            <person name="Cooper J."/>
            <person name="Damon W."/>
            <person name="Desjardin D."/>
            <person name="Finy P."/>
            <person name="Geml J."/>
            <person name="Haridas S."/>
            <person name="Hughes K."/>
            <person name="Justo A."/>
            <person name="Karasinski D."/>
            <person name="Kautmanova I."/>
            <person name="Kiss B."/>
            <person name="Kocsube S."/>
            <person name="Kotiranta H."/>
            <person name="LaButti K.M."/>
            <person name="Lechner B.E."/>
            <person name="Liimatainen K."/>
            <person name="Lipzen A."/>
            <person name="Lukacs Z."/>
            <person name="Mihaltcheva S."/>
            <person name="Morgado L.N."/>
            <person name="Niskanen T."/>
            <person name="Noordeloos M.E."/>
            <person name="Ohm R.A."/>
            <person name="Ortiz-Santana B."/>
            <person name="Ovrebo C."/>
            <person name="Racz N."/>
            <person name="Riley R."/>
            <person name="Savchenko A."/>
            <person name="Shiryaev A."/>
            <person name="Soop K."/>
            <person name="Spirin V."/>
            <person name="Szebenyi C."/>
            <person name="Tomsovsky M."/>
            <person name="Tulloss R.E."/>
            <person name="Uehling J."/>
            <person name="Grigoriev I.V."/>
            <person name="Vagvolgyi C."/>
            <person name="Papp T."/>
            <person name="Martin F.M."/>
            <person name="Miettinen O."/>
            <person name="Hibbett D.S."/>
            <person name="Nagy L.G."/>
        </authorList>
    </citation>
    <scope>NUCLEOTIDE SEQUENCE [LARGE SCALE GENOMIC DNA]</scope>
    <source>
        <strain evidence="3 4">CBS 962.96</strain>
    </source>
</reference>
<name>A0A4S8MCW1_DENBC</name>
<dbReference type="EMBL" id="ML179112">
    <property type="protein sequence ID" value="THU99898.1"/>
    <property type="molecule type" value="Genomic_DNA"/>
</dbReference>
<dbReference type="Proteomes" id="UP000297245">
    <property type="component" value="Unassembled WGS sequence"/>
</dbReference>
<organism evidence="3 4">
    <name type="scientific">Dendrothele bispora (strain CBS 962.96)</name>
    <dbReference type="NCBI Taxonomy" id="1314807"/>
    <lineage>
        <taxon>Eukaryota</taxon>
        <taxon>Fungi</taxon>
        <taxon>Dikarya</taxon>
        <taxon>Basidiomycota</taxon>
        <taxon>Agaricomycotina</taxon>
        <taxon>Agaricomycetes</taxon>
        <taxon>Agaricomycetidae</taxon>
        <taxon>Agaricales</taxon>
        <taxon>Agaricales incertae sedis</taxon>
        <taxon>Dendrothele</taxon>
    </lineage>
</organism>
<feature type="region of interest" description="Disordered" evidence="1">
    <location>
        <begin position="1"/>
        <end position="34"/>
    </location>
</feature>
<evidence type="ECO:0000259" key="2">
    <source>
        <dbReference type="PROSITE" id="PS50800"/>
    </source>
</evidence>
<dbReference type="InterPro" id="IPR003034">
    <property type="entry name" value="SAP_dom"/>
</dbReference>
<proteinExistence type="predicted"/>
<keyword evidence="4" id="KW-1185">Reference proteome</keyword>